<accession>A0ACA9NSE1</accession>
<sequence length="112" mass="13264">MEEYKRDKDFNRINNSTEPVEIAQLNKVDVDINSIVNRLVALKGHIVKDYSKYDKENDQTNKDIIFNNTNVFLVEFTQISPKKSDEYLKIKLLDDDSYSNIQVFDKRKRDDD</sequence>
<proteinExistence type="predicted"/>
<evidence type="ECO:0000313" key="2">
    <source>
        <dbReference type="Proteomes" id="UP000789920"/>
    </source>
</evidence>
<comment type="caution">
    <text evidence="1">The sequence shown here is derived from an EMBL/GenBank/DDBJ whole genome shotgun (WGS) entry which is preliminary data.</text>
</comment>
<dbReference type="Proteomes" id="UP000789920">
    <property type="component" value="Unassembled WGS sequence"/>
</dbReference>
<name>A0ACA9NSE1_9GLOM</name>
<dbReference type="EMBL" id="CAJVQC010016014">
    <property type="protein sequence ID" value="CAG8672505.1"/>
    <property type="molecule type" value="Genomic_DNA"/>
</dbReference>
<reference evidence="1" key="1">
    <citation type="submission" date="2021-06" db="EMBL/GenBank/DDBJ databases">
        <authorList>
            <person name="Kallberg Y."/>
            <person name="Tangrot J."/>
            <person name="Rosling A."/>
        </authorList>
    </citation>
    <scope>NUCLEOTIDE SEQUENCE</scope>
    <source>
        <strain evidence="1">MA461A</strain>
    </source>
</reference>
<organism evidence="1 2">
    <name type="scientific">Racocetra persica</name>
    <dbReference type="NCBI Taxonomy" id="160502"/>
    <lineage>
        <taxon>Eukaryota</taxon>
        <taxon>Fungi</taxon>
        <taxon>Fungi incertae sedis</taxon>
        <taxon>Mucoromycota</taxon>
        <taxon>Glomeromycotina</taxon>
        <taxon>Glomeromycetes</taxon>
        <taxon>Diversisporales</taxon>
        <taxon>Gigasporaceae</taxon>
        <taxon>Racocetra</taxon>
    </lineage>
</organism>
<feature type="non-terminal residue" evidence="1">
    <location>
        <position position="112"/>
    </location>
</feature>
<evidence type="ECO:0000313" key="1">
    <source>
        <dbReference type="EMBL" id="CAG8672505.1"/>
    </source>
</evidence>
<keyword evidence="2" id="KW-1185">Reference proteome</keyword>
<gene>
    <name evidence="1" type="ORF">RPERSI_LOCUS8740</name>
</gene>
<protein>
    <submittedName>
        <fullName evidence="1">33496_t:CDS:1</fullName>
    </submittedName>
</protein>